<protein>
    <submittedName>
        <fullName evidence="1">Uncharacterized protein</fullName>
    </submittedName>
</protein>
<organism evidence="1">
    <name type="scientific">Tetraselmis sp. GSL018</name>
    <dbReference type="NCBI Taxonomy" id="582737"/>
    <lineage>
        <taxon>Eukaryota</taxon>
        <taxon>Viridiplantae</taxon>
        <taxon>Chlorophyta</taxon>
        <taxon>core chlorophytes</taxon>
        <taxon>Chlorodendrophyceae</taxon>
        <taxon>Chlorodendrales</taxon>
        <taxon>Chlorodendraceae</taxon>
        <taxon>Tetraselmis</taxon>
    </lineage>
</organism>
<gene>
    <name evidence="1" type="ORF">TSPGSL018_1526</name>
</gene>
<proteinExistence type="predicted"/>
<evidence type="ECO:0000313" key="1">
    <source>
        <dbReference type="EMBL" id="JAC71602.1"/>
    </source>
</evidence>
<reference evidence="1" key="1">
    <citation type="submission" date="2014-05" db="EMBL/GenBank/DDBJ databases">
        <title>The transcriptome of the halophilic microalga Tetraselmis sp. GSL018 isolated from the Great Salt Lake, Utah.</title>
        <authorList>
            <person name="Jinkerson R.E."/>
            <person name="D'Adamo S."/>
            <person name="Posewitz M.C."/>
        </authorList>
    </citation>
    <scope>NUCLEOTIDE SEQUENCE</scope>
    <source>
        <strain evidence="1">GSL018</strain>
    </source>
</reference>
<feature type="non-terminal residue" evidence="1">
    <location>
        <position position="1"/>
    </location>
</feature>
<accession>A0A061RFD5</accession>
<sequence>SALMPTEWKTQRDALYQPTEVEAGVWIIPQWCKLSVEGMRLALHVTPTCASWEGMGTVDGLEHPATLLAVSRLLEE</sequence>
<feature type="non-terminal residue" evidence="1">
    <location>
        <position position="76"/>
    </location>
</feature>
<name>A0A061RFD5_9CHLO</name>
<dbReference type="AlphaFoldDB" id="A0A061RFD5"/>
<dbReference type="EMBL" id="GBEZ01014475">
    <property type="protein sequence ID" value="JAC71602.1"/>
    <property type="molecule type" value="Transcribed_RNA"/>
</dbReference>